<reference evidence="2" key="1">
    <citation type="submission" date="2016-10" db="EMBL/GenBank/DDBJ databases">
        <authorList>
            <person name="Varghese N."/>
            <person name="Submissions S."/>
        </authorList>
    </citation>
    <scope>NUCLEOTIDE SEQUENCE [LARGE SCALE GENOMIC DNA]</scope>
    <source>
        <strain evidence="2">DSM 22703</strain>
    </source>
</reference>
<protein>
    <submittedName>
        <fullName evidence="1">Lipid A 3-O-deacylase (PagL)</fullName>
    </submittedName>
</protein>
<dbReference type="OrthoDB" id="627554at2"/>
<keyword evidence="2" id="KW-1185">Reference proteome</keyword>
<dbReference type="Pfam" id="PF09411">
    <property type="entry name" value="PagL"/>
    <property type="match status" value="1"/>
</dbReference>
<organism evidence="1 2">
    <name type="scientific">Algoriphagus alkaliphilus</name>
    <dbReference type="NCBI Taxonomy" id="279824"/>
    <lineage>
        <taxon>Bacteria</taxon>
        <taxon>Pseudomonadati</taxon>
        <taxon>Bacteroidota</taxon>
        <taxon>Cytophagia</taxon>
        <taxon>Cytophagales</taxon>
        <taxon>Cyclobacteriaceae</taxon>
        <taxon>Algoriphagus</taxon>
    </lineage>
</organism>
<sequence length="372" mass="42413">MTIQLRLVSLVITTFCLSNLSAQEVRFQKSLSVSYETGPLLSNGTYWGNEIKDAVDFRAIDFKIGWRKISNTTFNYIYRYPTFGLGFNSALKNYPEIGMPQSIYGFMEIPFSIKGLDRKVHFGYFTQLGVGFNLRPYDSIANPANRYIGSRVNGYINLGLFSSVRISKRTDFQVSFGLKHFSNGAAKKPNAGINLFPLNLSMRMKLGEINPTPSHVPVLPDKHLKTFWNFAVYTGVRNYEIGDPAYFRGGLGVNYLLEPAYKYRLGLGLDLFWAQGMNLRFPEGNFSFKDRTSLAVVGAWEWQLTERLFVPIGLGAYLYRNTLNQEITWFYQRVGARYRFSDSMSVGMQIKAHKAKADFFEFTIGYTVPGKM</sequence>
<proteinExistence type="predicted"/>
<evidence type="ECO:0000313" key="2">
    <source>
        <dbReference type="Proteomes" id="UP000198756"/>
    </source>
</evidence>
<dbReference type="Gene3D" id="2.40.160.20">
    <property type="match status" value="1"/>
</dbReference>
<accession>A0A1G5YZU8</accession>
<dbReference type="STRING" id="279824.SAMN03080617_03027"/>
<dbReference type="AlphaFoldDB" id="A0A1G5YZU8"/>
<dbReference type="EMBL" id="FMXE01000023">
    <property type="protein sequence ID" value="SDA88006.1"/>
    <property type="molecule type" value="Genomic_DNA"/>
</dbReference>
<dbReference type="Proteomes" id="UP000198756">
    <property type="component" value="Unassembled WGS sequence"/>
</dbReference>
<dbReference type="InterPro" id="IPR018550">
    <property type="entry name" value="Lipid-A_deacylase-rel"/>
</dbReference>
<gene>
    <name evidence="1" type="ORF">SAMN03080617_03027</name>
</gene>
<evidence type="ECO:0000313" key="1">
    <source>
        <dbReference type="EMBL" id="SDA88006.1"/>
    </source>
</evidence>
<name>A0A1G5YZU8_9BACT</name>
<dbReference type="RefSeq" id="WP_092731427.1">
    <property type="nucleotide sequence ID" value="NZ_FMXE01000023.1"/>
</dbReference>